<evidence type="ECO:0000256" key="5">
    <source>
        <dbReference type="PROSITE-ProRule" id="PRU01248"/>
    </source>
</evidence>
<dbReference type="InterPro" id="IPR013762">
    <property type="entry name" value="Integrase-like_cat_sf"/>
</dbReference>
<evidence type="ECO:0000313" key="8">
    <source>
        <dbReference type="EMBL" id="MBN7817009.1"/>
    </source>
</evidence>
<keyword evidence="3 5" id="KW-0238">DNA-binding</keyword>
<dbReference type="InterPro" id="IPR011010">
    <property type="entry name" value="DNA_brk_join_enz"/>
</dbReference>
<dbReference type="InterPro" id="IPR010998">
    <property type="entry name" value="Integrase_recombinase_N"/>
</dbReference>
<evidence type="ECO:0000313" key="9">
    <source>
        <dbReference type="Proteomes" id="UP000664480"/>
    </source>
</evidence>
<dbReference type="PANTHER" id="PTHR30349:SF64">
    <property type="entry name" value="PROPHAGE INTEGRASE INTD-RELATED"/>
    <property type="match status" value="1"/>
</dbReference>
<evidence type="ECO:0000256" key="1">
    <source>
        <dbReference type="ARBA" id="ARBA00008857"/>
    </source>
</evidence>
<dbReference type="Pfam" id="PF00589">
    <property type="entry name" value="Phage_integrase"/>
    <property type="match status" value="1"/>
</dbReference>
<dbReference type="Gene3D" id="1.10.443.10">
    <property type="entry name" value="Intergrase catalytic core"/>
    <property type="match status" value="2"/>
</dbReference>
<comment type="similarity">
    <text evidence="1">Belongs to the 'phage' integrase family.</text>
</comment>
<dbReference type="InterPro" id="IPR004107">
    <property type="entry name" value="Integrase_SAM-like_N"/>
</dbReference>
<name>A0ABS3CIT2_9BACT</name>
<proteinExistence type="inferred from homology"/>
<keyword evidence="9" id="KW-1185">Reference proteome</keyword>
<dbReference type="PANTHER" id="PTHR30349">
    <property type="entry name" value="PHAGE INTEGRASE-RELATED"/>
    <property type="match status" value="1"/>
</dbReference>
<evidence type="ECO:0000259" key="6">
    <source>
        <dbReference type="PROSITE" id="PS51898"/>
    </source>
</evidence>
<dbReference type="SUPFAM" id="SSF56349">
    <property type="entry name" value="DNA breaking-rejoining enzymes"/>
    <property type="match status" value="1"/>
</dbReference>
<dbReference type="PROSITE" id="PS51900">
    <property type="entry name" value="CB"/>
    <property type="match status" value="1"/>
</dbReference>
<dbReference type="InterPro" id="IPR050090">
    <property type="entry name" value="Tyrosine_recombinase_XerCD"/>
</dbReference>
<accession>A0ABS3CIT2</accession>
<feature type="domain" description="Tyr recombinase" evidence="6">
    <location>
        <begin position="91"/>
        <end position="267"/>
    </location>
</feature>
<dbReference type="Gene3D" id="1.10.150.130">
    <property type="match status" value="1"/>
</dbReference>
<dbReference type="Proteomes" id="UP000664480">
    <property type="component" value="Unassembled WGS sequence"/>
</dbReference>
<comment type="caution">
    <text evidence="8">The sequence shown here is derived from an EMBL/GenBank/DDBJ whole genome shotgun (WGS) entry which is preliminary data.</text>
</comment>
<dbReference type="RefSeq" id="WP_206587657.1">
    <property type="nucleotide sequence ID" value="NZ_JAFKCU010000003.1"/>
</dbReference>
<dbReference type="InterPro" id="IPR002104">
    <property type="entry name" value="Integrase_catalytic"/>
</dbReference>
<organism evidence="8 9">
    <name type="scientific">Algoriphagus pacificus</name>
    <dbReference type="NCBI Taxonomy" id="2811234"/>
    <lineage>
        <taxon>Bacteria</taxon>
        <taxon>Pseudomonadati</taxon>
        <taxon>Bacteroidota</taxon>
        <taxon>Cytophagia</taxon>
        <taxon>Cytophagales</taxon>
        <taxon>Cyclobacteriaceae</taxon>
        <taxon>Algoriphagus</taxon>
    </lineage>
</organism>
<dbReference type="InterPro" id="IPR044068">
    <property type="entry name" value="CB"/>
</dbReference>
<feature type="domain" description="Core-binding (CB)" evidence="7">
    <location>
        <begin position="1"/>
        <end position="74"/>
    </location>
</feature>
<evidence type="ECO:0000256" key="2">
    <source>
        <dbReference type="ARBA" id="ARBA00022908"/>
    </source>
</evidence>
<dbReference type="Pfam" id="PF13495">
    <property type="entry name" value="Phage_int_SAM_4"/>
    <property type="match status" value="1"/>
</dbReference>
<keyword evidence="2" id="KW-0229">DNA integration</keyword>
<evidence type="ECO:0000259" key="7">
    <source>
        <dbReference type="PROSITE" id="PS51900"/>
    </source>
</evidence>
<evidence type="ECO:0000256" key="3">
    <source>
        <dbReference type="ARBA" id="ARBA00023125"/>
    </source>
</evidence>
<sequence>MYEAMRLRNYSDRTIKSYLSCISLVSRNLSKSPDLISSEELKGYLLKRIDGEGLSPSSTNLIISAFRILTMEVLGSDWEQLKIRRPKKPKPIPVVFSKEEICRILDVLKNRKHYCLVALTYGSGLRLSEVVHLRPDDLDSDRMQIRVRSGKGNKGRYTLLPRELLGRLRDYYRLYRPKEFLFEGRFAGKPYSFTSAQTVLRAAMVKAHITKDASFHTLRHSFATHLLESGVNVRMIQELLGHRSLQTTTVYLHVCKFEPSQIESPLDRL</sequence>
<dbReference type="PROSITE" id="PS51898">
    <property type="entry name" value="TYR_RECOMBINASE"/>
    <property type="match status" value="1"/>
</dbReference>
<protein>
    <submittedName>
        <fullName evidence="8">Site-specific integrase</fullName>
    </submittedName>
</protein>
<dbReference type="EMBL" id="JAFKCU010000003">
    <property type="protein sequence ID" value="MBN7817009.1"/>
    <property type="molecule type" value="Genomic_DNA"/>
</dbReference>
<keyword evidence="4" id="KW-0233">DNA recombination</keyword>
<evidence type="ECO:0000256" key="4">
    <source>
        <dbReference type="ARBA" id="ARBA00023172"/>
    </source>
</evidence>
<gene>
    <name evidence="8" type="ORF">J0A69_16325</name>
</gene>
<reference evidence="8 9" key="1">
    <citation type="submission" date="2021-03" db="EMBL/GenBank/DDBJ databases">
        <title>novel species isolated from a fishpond in China.</title>
        <authorList>
            <person name="Lu H."/>
            <person name="Cai Z."/>
        </authorList>
    </citation>
    <scope>NUCLEOTIDE SEQUENCE [LARGE SCALE GENOMIC DNA]</scope>
    <source>
        <strain evidence="8 9">YJ13C</strain>
    </source>
</reference>